<proteinExistence type="predicted"/>
<accession>A0A5S3YMB9</accession>
<name>A0A5S3YMB9_9GAMM</name>
<keyword evidence="1" id="KW-0472">Membrane</keyword>
<dbReference type="AlphaFoldDB" id="A0A5S3YMB9"/>
<dbReference type="OrthoDB" id="6371029at2"/>
<feature type="transmembrane region" description="Helical" evidence="1">
    <location>
        <begin position="35"/>
        <end position="59"/>
    </location>
</feature>
<reference evidence="3" key="2">
    <citation type="submission" date="2019-06" db="EMBL/GenBank/DDBJ databases">
        <title>Co-occurence of chitin degradation, pigmentation and bioactivity in marine Pseudoalteromonas.</title>
        <authorList>
            <person name="Sonnenschein E.C."/>
            <person name="Bech P.K."/>
        </authorList>
    </citation>
    <scope>NUCLEOTIDE SEQUENCE [LARGE SCALE GENOMIC DNA]</scope>
    <source>
        <strain evidence="3">S1189</strain>
    </source>
</reference>
<reference evidence="2 3" key="1">
    <citation type="submission" date="2017-12" db="EMBL/GenBank/DDBJ databases">
        <authorList>
            <person name="Paulsen S."/>
            <person name="Gram L.K."/>
        </authorList>
    </citation>
    <scope>NUCLEOTIDE SEQUENCE [LARGE SCALE GENOMIC DNA]</scope>
    <source>
        <strain evidence="2 3">S1189</strain>
    </source>
</reference>
<evidence type="ECO:0000313" key="2">
    <source>
        <dbReference type="EMBL" id="TMP77211.1"/>
    </source>
</evidence>
<feature type="transmembrane region" description="Helical" evidence="1">
    <location>
        <begin position="66"/>
        <end position="97"/>
    </location>
</feature>
<keyword evidence="1" id="KW-0812">Transmembrane</keyword>
<sequence length="111" mass="12576">MKNVVKKNIFGIVLVLLLLPILGFIPFELSDKSQFILSVIFMVIGLVSFLAVILVFWVAYYAHGRLVAVIAGIAYFVLPIIHEYLSFVVELSILLYWVSLKKQVTQFANKT</sequence>
<evidence type="ECO:0000313" key="3">
    <source>
        <dbReference type="Proteomes" id="UP000307362"/>
    </source>
</evidence>
<organism evidence="2 3">
    <name type="scientific">Pseudoalteromonas phenolica</name>
    <dbReference type="NCBI Taxonomy" id="161398"/>
    <lineage>
        <taxon>Bacteria</taxon>
        <taxon>Pseudomonadati</taxon>
        <taxon>Pseudomonadota</taxon>
        <taxon>Gammaproteobacteria</taxon>
        <taxon>Alteromonadales</taxon>
        <taxon>Pseudoalteromonadaceae</taxon>
        <taxon>Pseudoalteromonas</taxon>
    </lineage>
</organism>
<protein>
    <submittedName>
        <fullName evidence="2">Uncharacterized protein</fullName>
    </submittedName>
</protein>
<dbReference type="EMBL" id="PNCM01000105">
    <property type="protein sequence ID" value="TMP77211.1"/>
    <property type="molecule type" value="Genomic_DNA"/>
</dbReference>
<evidence type="ECO:0000256" key="1">
    <source>
        <dbReference type="SAM" id="Phobius"/>
    </source>
</evidence>
<dbReference type="Proteomes" id="UP000307362">
    <property type="component" value="Unassembled WGS sequence"/>
</dbReference>
<keyword evidence="1" id="KW-1133">Transmembrane helix</keyword>
<gene>
    <name evidence="2" type="ORF">CWB73_20570</name>
</gene>
<feature type="transmembrane region" description="Helical" evidence="1">
    <location>
        <begin position="9"/>
        <end position="29"/>
    </location>
</feature>
<comment type="caution">
    <text evidence="2">The sequence shown here is derived from an EMBL/GenBank/DDBJ whole genome shotgun (WGS) entry which is preliminary data.</text>
</comment>